<dbReference type="OrthoDB" id="6431839at2759"/>
<dbReference type="OMA" id="EMCMVEI"/>
<reference evidence="2 3" key="1">
    <citation type="submission" date="2013-11" db="EMBL/GenBank/DDBJ databases">
        <title>Genome sequencing of Stegodyphus mimosarum.</title>
        <authorList>
            <person name="Bechsgaard J."/>
        </authorList>
    </citation>
    <scope>NUCLEOTIDE SEQUENCE [LARGE SCALE GENOMIC DNA]</scope>
</reference>
<dbReference type="Gene3D" id="3.30.420.10">
    <property type="entry name" value="Ribonuclease H-like superfamily/Ribonuclease H"/>
    <property type="match status" value="1"/>
</dbReference>
<dbReference type="GO" id="GO:0015074">
    <property type="term" value="P:DNA integration"/>
    <property type="evidence" value="ECO:0007669"/>
    <property type="project" value="InterPro"/>
</dbReference>
<evidence type="ECO:0000313" key="2">
    <source>
        <dbReference type="EMBL" id="KFM62646.1"/>
    </source>
</evidence>
<dbReference type="Proteomes" id="UP000054359">
    <property type="component" value="Unassembled WGS sequence"/>
</dbReference>
<feature type="domain" description="Integrase catalytic" evidence="1">
    <location>
        <begin position="1"/>
        <end position="97"/>
    </location>
</feature>
<dbReference type="PANTHER" id="PTHR37984">
    <property type="entry name" value="PROTEIN CBG26694"/>
    <property type="match status" value="1"/>
</dbReference>
<name>A0A087TC07_STEMI</name>
<dbReference type="PANTHER" id="PTHR37984:SF15">
    <property type="entry name" value="INTEGRASE CATALYTIC DOMAIN-CONTAINING PROTEIN"/>
    <property type="match status" value="1"/>
</dbReference>
<dbReference type="SUPFAM" id="SSF53098">
    <property type="entry name" value="Ribonuclease H-like"/>
    <property type="match status" value="1"/>
</dbReference>
<dbReference type="InterPro" id="IPR012337">
    <property type="entry name" value="RNaseH-like_sf"/>
</dbReference>
<dbReference type="PROSITE" id="PS50994">
    <property type="entry name" value="INTEGRASE"/>
    <property type="match status" value="1"/>
</dbReference>
<keyword evidence="3" id="KW-1185">Reference proteome</keyword>
<dbReference type="InterPro" id="IPR050951">
    <property type="entry name" value="Retrovirus_Pol_polyprotein"/>
</dbReference>
<dbReference type="EMBL" id="KK114525">
    <property type="protein sequence ID" value="KFM62646.1"/>
    <property type="molecule type" value="Genomic_DNA"/>
</dbReference>
<dbReference type="STRING" id="407821.A0A087TC07"/>
<accession>A0A087TC07</accession>
<dbReference type="GO" id="GO:0003676">
    <property type="term" value="F:nucleic acid binding"/>
    <property type="evidence" value="ECO:0007669"/>
    <property type="project" value="InterPro"/>
</dbReference>
<protein>
    <submittedName>
        <fullName evidence="2">Pro-Pol polyprotein</fullName>
    </submittedName>
</protein>
<dbReference type="InterPro" id="IPR001584">
    <property type="entry name" value="Integrase_cat-core"/>
</dbReference>
<proteinExistence type="predicted"/>
<dbReference type="InterPro" id="IPR036397">
    <property type="entry name" value="RNaseH_sf"/>
</dbReference>
<feature type="non-terminal residue" evidence="2">
    <location>
        <position position="101"/>
    </location>
</feature>
<dbReference type="AlphaFoldDB" id="A0A087TC07"/>
<sequence length="101" mass="11515">MGFPKEIQTDRGTSFMSNLGIEFVEKFGIKVSRSSIHHPQSYPVERFHRTVKRILKGLCIEAAPEWEKQVPAALFALRTITHESTGFTPAEMCMVEILEHL</sequence>
<evidence type="ECO:0000259" key="1">
    <source>
        <dbReference type="PROSITE" id="PS50994"/>
    </source>
</evidence>
<gene>
    <name evidence="2" type="ORF">X975_16500</name>
</gene>
<organism evidence="2 3">
    <name type="scientific">Stegodyphus mimosarum</name>
    <name type="common">African social velvet spider</name>
    <dbReference type="NCBI Taxonomy" id="407821"/>
    <lineage>
        <taxon>Eukaryota</taxon>
        <taxon>Metazoa</taxon>
        <taxon>Ecdysozoa</taxon>
        <taxon>Arthropoda</taxon>
        <taxon>Chelicerata</taxon>
        <taxon>Arachnida</taxon>
        <taxon>Araneae</taxon>
        <taxon>Araneomorphae</taxon>
        <taxon>Entelegynae</taxon>
        <taxon>Eresoidea</taxon>
        <taxon>Eresidae</taxon>
        <taxon>Stegodyphus</taxon>
    </lineage>
</organism>
<evidence type="ECO:0000313" key="3">
    <source>
        <dbReference type="Proteomes" id="UP000054359"/>
    </source>
</evidence>